<accession>K0KQS9</accession>
<evidence type="ECO:0000313" key="2">
    <source>
        <dbReference type="Proteomes" id="UP000009328"/>
    </source>
</evidence>
<proteinExistence type="predicted"/>
<gene>
    <name evidence="1" type="ORF">BN7_4051</name>
</gene>
<dbReference type="HOGENOM" id="CLU_043708_0_0_1"/>
<protein>
    <submittedName>
        <fullName evidence="1">Uncharacterized protein</fullName>
    </submittedName>
</protein>
<sequence length="442" mass="51889">MVKAVFMWPFSDKASKDYSKSHISSSITYSSTNLDLPIWTTDCTEKSHLGPLPMEIWVLIMKKGGVHNELLPLNQCFYENLAPVAYKQFSSLQLLLVLSSTERMKQNDACFLKYGPDFQSRPYDSYSIYERHLESLQYEYEFLDVTYDEWEPEELAKPNKFEGTLITKYDKVMFFLNNILPNPKSKLRDSIKSLNIDVSILNGYQELMLNKGSEIDLSLKKAGRMKADNLCKNFQVEADDMLYVYKHYNGVYDGDRWQGPNSVYHDIEQYFSDRISQQINSTFPTKVYHEELTHLSQLFKSYSSNERKDLININLPNQIRKEHPYKKLAEAFGKYKTFNMDEYYNDFGYVAGYHKILPFRINILSRRFSSEADTKSIIKSLIEIMSSEEHCSSIDTSLFITGIPDFKKVEMDFRPRFWFVFQKLYQYTPLMTLLNKPKSQSK</sequence>
<name>K0KQS9_WICCF</name>
<evidence type="ECO:0000313" key="1">
    <source>
        <dbReference type="EMBL" id="CCH44487.1"/>
    </source>
</evidence>
<keyword evidence="2" id="KW-1185">Reference proteome</keyword>
<dbReference type="AlphaFoldDB" id="K0KQS9"/>
<dbReference type="InParanoid" id="K0KQS9"/>
<reference evidence="1 2" key="1">
    <citation type="journal article" date="2012" name="Eukaryot. Cell">
        <title>Draft genome sequence of Wickerhamomyces ciferrii NRRL Y-1031 F-60-10.</title>
        <authorList>
            <person name="Schneider J."/>
            <person name="Andrea H."/>
            <person name="Blom J."/>
            <person name="Jaenicke S."/>
            <person name="Ruckert C."/>
            <person name="Schorsch C."/>
            <person name="Szczepanowski R."/>
            <person name="Farwick M."/>
            <person name="Goesmann A."/>
            <person name="Puhler A."/>
            <person name="Schaffer S."/>
            <person name="Tauch A."/>
            <person name="Kohler T."/>
            <person name="Brinkrolf K."/>
        </authorList>
    </citation>
    <scope>NUCLEOTIDE SEQUENCE [LARGE SCALE GENOMIC DNA]</scope>
    <source>
        <strain evidence="2">ATCC 14091 / BCRC 22168 / CBS 111 / JCM 3599 / NBRC 0793 / NRRL Y-1031 F-60-10</strain>
    </source>
</reference>
<organism evidence="1 2">
    <name type="scientific">Wickerhamomyces ciferrii (strain ATCC 14091 / BCRC 22168 / CBS 111 / JCM 3599 / NBRC 0793 / NRRL Y-1031 F-60-10)</name>
    <name type="common">Yeast</name>
    <name type="synonym">Pichia ciferrii</name>
    <dbReference type="NCBI Taxonomy" id="1206466"/>
    <lineage>
        <taxon>Eukaryota</taxon>
        <taxon>Fungi</taxon>
        <taxon>Dikarya</taxon>
        <taxon>Ascomycota</taxon>
        <taxon>Saccharomycotina</taxon>
        <taxon>Saccharomycetes</taxon>
        <taxon>Phaffomycetales</taxon>
        <taxon>Wickerhamomycetaceae</taxon>
        <taxon>Wickerhamomyces</taxon>
    </lineage>
</organism>
<comment type="caution">
    <text evidence="1">The sequence shown here is derived from an EMBL/GenBank/DDBJ whole genome shotgun (WGS) entry which is preliminary data.</text>
</comment>
<dbReference type="EMBL" id="CAIF01000130">
    <property type="protein sequence ID" value="CCH44487.1"/>
    <property type="molecule type" value="Genomic_DNA"/>
</dbReference>
<dbReference type="Proteomes" id="UP000009328">
    <property type="component" value="Unassembled WGS sequence"/>
</dbReference>